<dbReference type="CDD" id="cd03042">
    <property type="entry name" value="GST_N_Zeta"/>
    <property type="match status" value="1"/>
</dbReference>
<dbReference type="InterPro" id="IPR010987">
    <property type="entry name" value="Glutathione-S-Trfase_C-like"/>
</dbReference>
<dbReference type="InterPro" id="IPR040079">
    <property type="entry name" value="Glutathione_S-Trfase"/>
</dbReference>
<evidence type="ECO:0000313" key="4">
    <source>
        <dbReference type="EMBL" id="MYM41876.1"/>
    </source>
</evidence>
<evidence type="ECO:0000259" key="2">
    <source>
        <dbReference type="PROSITE" id="PS50404"/>
    </source>
</evidence>
<dbReference type="Pfam" id="PF13417">
    <property type="entry name" value="GST_N_3"/>
    <property type="match status" value="1"/>
</dbReference>
<dbReference type="InterPro" id="IPR036249">
    <property type="entry name" value="Thioredoxin-like_sf"/>
</dbReference>
<dbReference type="InterPro" id="IPR004045">
    <property type="entry name" value="Glutathione_S-Trfase_N"/>
</dbReference>
<dbReference type="CDD" id="cd03191">
    <property type="entry name" value="GST_C_Zeta"/>
    <property type="match status" value="1"/>
</dbReference>
<dbReference type="EMBL" id="WWCM01000024">
    <property type="protein sequence ID" value="MYM41876.1"/>
    <property type="molecule type" value="Genomic_DNA"/>
</dbReference>
<keyword evidence="5" id="KW-1185">Reference proteome</keyword>
<dbReference type="SUPFAM" id="SSF47616">
    <property type="entry name" value="GST C-terminal domain-like"/>
    <property type="match status" value="1"/>
</dbReference>
<evidence type="ECO:0000259" key="3">
    <source>
        <dbReference type="PROSITE" id="PS50405"/>
    </source>
</evidence>
<dbReference type="EC" id="5.2.1.2" evidence="4"/>
<dbReference type="PROSITE" id="PS50404">
    <property type="entry name" value="GST_NTER"/>
    <property type="match status" value="1"/>
</dbReference>
<evidence type="ECO:0000313" key="5">
    <source>
        <dbReference type="Proteomes" id="UP000478090"/>
    </source>
</evidence>
<proteinExistence type="inferred from homology"/>
<organism evidence="4 5">
    <name type="scientific">Duganella qianjiadongensis</name>
    <dbReference type="NCBI Taxonomy" id="2692176"/>
    <lineage>
        <taxon>Bacteria</taxon>
        <taxon>Pseudomonadati</taxon>
        <taxon>Pseudomonadota</taxon>
        <taxon>Betaproteobacteria</taxon>
        <taxon>Burkholderiales</taxon>
        <taxon>Oxalobacteraceae</taxon>
        <taxon>Telluria group</taxon>
        <taxon>Duganella</taxon>
    </lineage>
</organism>
<reference evidence="4 5" key="1">
    <citation type="submission" date="2019-12" db="EMBL/GenBank/DDBJ databases">
        <title>Novel species isolated from a subtropical stream in China.</title>
        <authorList>
            <person name="Lu H."/>
        </authorList>
    </citation>
    <scope>NUCLEOTIDE SEQUENCE [LARGE SCALE GENOMIC DNA]</scope>
    <source>
        <strain evidence="4 5">CY13W</strain>
    </source>
</reference>
<dbReference type="Pfam" id="PF13410">
    <property type="entry name" value="GST_C_2"/>
    <property type="match status" value="1"/>
</dbReference>
<dbReference type="InterPro" id="IPR036282">
    <property type="entry name" value="Glutathione-S-Trfase_C_sf"/>
</dbReference>
<sequence>MKLYTYFRSSAAYRVRIALNLKGLAYDAVPVHLLRDGGEQLQPAYRAVNPAGLLPALDDGAAAIGQSLAIIEYLDESRPDAPLLPADAAGRARVRALALTIAADTHPLGNLRVLKYLTGVLNVTEEQKQAWLHHWMGTGLAAFEQLLATDARTGRYCHGDTPTLADCCLVPQVFNAQRFQLDLSAYPTIMRIYAACTELPAFQQAHPAQQADAE</sequence>
<dbReference type="PANTHER" id="PTHR42673:SF21">
    <property type="entry name" value="GLUTATHIONE S-TRANSFERASE YFCF"/>
    <property type="match status" value="1"/>
</dbReference>
<dbReference type="PROSITE" id="PS50405">
    <property type="entry name" value="GST_CTER"/>
    <property type="match status" value="1"/>
</dbReference>
<feature type="domain" description="GST N-terminal" evidence="2">
    <location>
        <begin position="1"/>
        <end position="82"/>
    </location>
</feature>
<dbReference type="Gene3D" id="3.40.30.10">
    <property type="entry name" value="Glutaredoxin"/>
    <property type="match status" value="1"/>
</dbReference>
<dbReference type="NCBIfam" id="TIGR01262">
    <property type="entry name" value="maiA"/>
    <property type="match status" value="1"/>
</dbReference>
<evidence type="ECO:0000256" key="1">
    <source>
        <dbReference type="ARBA" id="ARBA00010007"/>
    </source>
</evidence>
<dbReference type="SUPFAM" id="SSF52833">
    <property type="entry name" value="Thioredoxin-like"/>
    <property type="match status" value="1"/>
</dbReference>
<dbReference type="InterPro" id="IPR005955">
    <property type="entry name" value="GST_Zeta"/>
</dbReference>
<dbReference type="PANTHER" id="PTHR42673">
    <property type="entry name" value="MALEYLACETOACETATE ISOMERASE"/>
    <property type="match status" value="1"/>
</dbReference>
<protein>
    <submittedName>
        <fullName evidence="4">Maleylacetoacetate isomerase</fullName>
        <ecNumber evidence="4">5.2.1.2</ecNumber>
    </submittedName>
</protein>
<accession>A0ABW9VR44</accession>
<comment type="similarity">
    <text evidence="1">Belongs to the GST superfamily. Zeta family.</text>
</comment>
<dbReference type="SFLD" id="SFLDG00358">
    <property type="entry name" value="Main_(cytGST)"/>
    <property type="match status" value="1"/>
</dbReference>
<keyword evidence="4" id="KW-0413">Isomerase</keyword>
<comment type="caution">
    <text evidence="4">The sequence shown here is derived from an EMBL/GenBank/DDBJ whole genome shotgun (WGS) entry which is preliminary data.</text>
</comment>
<dbReference type="InterPro" id="IPR034330">
    <property type="entry name" value="GST_Zeta_C"/>
</dbReference>
<name>A0ABW9VR44_9BURK</name>
<dbReference type="Proteomes" id="UP000478090">
    <property type="component" value="Unassembled WGS sequence"/>
</dbReference>
<dbReference type="SFLD" id="SFLDS00019">
    <property type="entry name" value="Glutathione_Transferase_(cytos"/>
    <property type="match status" value="1"/>
</dbReference>
<gene>
    <name evidence="4" type="primary">maiA</name>
    <name evidence="4" type="ORF">GTP27_21460</name>
</gene>
<dbReference type="GO" id="GO:0016034">
    <property type="term" value="F:maleylacetoacetate isomerase activity"/>
    <property type="evidence" value="ECO:0007669"/>
    <property type="project" value="UniProtKB-EC"/>
</dbReference>
<dbReference type="Gene3D" id="1.20.1050.10">
    <property type="match status" value="1"/>
</dbReference>
<dbReference type="RefSeq" id="WP_161041138.1">
    <property type="nucleotide sequence ID" value="NZ_WWCM01000024.1"/>
</dbReference>
<dbReference type="InterPro" id="IPR034333">
    <property type="entry name" value="GST_Zeta_N"/>
</dbReference>
<feature type="domain" description="GST C-terminal" evidence="3">
    <location>
        <begin position="87"/>
        <end position="214"/>
    </location>
</feature>